<sequence>MKRKLFFLLLFGWLLTPLGVEAVGPVKFFCIELRNGSKAEFALSTQPQISFSNGSMMATTTEKTITAALSDIVSYTFSEKSISTSISMPTKQRAGKPQVDYSAGHIRLSGLTAETTVSIVTMNGQQIFKGHSSPDGMMDIDLSLYPTGIYMICTPNGNVKVAVGK</sequence>
<dbReference type="STRING" id="999422.HMPREF9944_02069"/>
<dbReference type="PATRIC" id="fig|999422.3.peg.2176"/>
<dbReference type="EMBL" id="AGEK01000036">
    <property type="protein sequence ID" value="EHO67772.1"/>
    <property type="molecule type" value="Genomic_DNA"/>
</dbReference>
<reference evidence="1 2" key="1">
    <citation type="submission" date="2011-12" db="EMBL/GenBank/DDBJ databases">
        <title>The Genome Sequence of Prevotella maculosa OT 289.</title>
        <authorList>
            <consortium name="The Broad Institute Genome Sequencing Platform"/>
            <person name="Earl A."/>
            <person name="Ward D."/>
            <person name="Feldgarden M."/>
            <person name="Gevers D."/>
            <person name="Izard J."/>
            <person name="Blanton J.M."/>
            <person name="Mathney J."/>
            <person name="Tanner A.C."/>
            <person name="Dewhirst F.E."/>
            <person name="Young S.K."/>
            <person name="Zeng Q."/>
            <person name="Gargeya S."/>
            <person name="Fitzgerald M."/>
            <person name="Haas B."/>
            <person name="Abouelleil A."/>
            <person name="Alvarado L."/>
            <person name="Arachchi H.M."/>
            <person name="Berlin A."/>
            <person name="Chapman S.B."/>
            <person name="Gearin G."/>
            <person name="Goldberg J."/>
            <person name="Griggs A."/>
            <person name="Gujja S."/>
            <person name="Hansen M."/>
            <person name="Heiman D."/>
            <person name="Howarth C."/>
            <person name="Larimer J."/>
            <person name="Lui A."/>
            <person name="MacDonald P.J.P."/>
            <person name="McCowen C."/>
            <person name="Montmayeur A."/>
            <person name="Murphy C."/>
            <person name="Neiman D."/>
            <person name="Pearson M."/>
            <person name="Priest M."/>
            <person name="Roberts A."/>
            <person name="Saif S."/>
            <person name="Shea T."/>
            <person name="Sisk P."/>
            <person name="Stolte C."/>
            <person name="Sykes S."/>
            <person name="Wortman J."/>
            <person name="Nusbaum C."/>
            <person name="Birren B."/>
        </authorList>
    </citation>
    <scope>NUCLEOTIDE SEQUENCE [LARGE SCALE GENOMIC DNA]</scope>
    <source>
        <strain evidence="1 2">OT 289</strain>
    </source>
</reference>
<dbReference type="RefSeq" id="WP_008566117.1">
    <property type="nucleotide sequence ID" value="NZ_JH594508.1"/>
</dbReference>
<accession>H1HPH5</accession>
<protein>
    <submittedName>
        <fullName evidence="1">Uncharacterized protein</fullName>
    </submittedName>
</protein>
<gene>
    <name evidence="1" type="ORF">HMPREF9944_02069</name>
</gene>
<dbReference type="OrthoDB" id="1081222at2"/>
<name>H1HPH5_9BACT</name>
<comment type="caution">
    <text evidence="1">The sequence shown here is derived from an EMBL/GenBank/DDBJ whole genome shotgun (WGS) entry which is preliminary data.</text>
</comment>
<dbReference type="HOGENOM" id="CLU_1420322_0_0_10"/>
<evidence type="ECO:0000313" key="2">
    <source>
        <dbReference type="Proteomes" id="UP000003167"/>
    </source>
</evidence>
<dbReference type="Proteomes" id="UP000003167">
    <property type="component" value="Unassembled WGS sequence"/>
</dbReference>
<proteinExistence type="predicted"/>
<organism evidence="1 2">
    <name type="scientific">Segatella maculosa OT 289</name>
    <dbReference type="NCBI Taxonomy" id="999422"/>
    <lineage>
        <taxon>Bacteria</taxon>
        <taxon>Pseudomonadati</taxon>
        <taxon>Bacteroidota</taxon>
        <taxon>Bacteroidia</taxon>
        <taxon>Bacteroidales</taxon>
        <taxon>Prevotellaceae</taxon>
        <taxon>Segatella</taxon>
    </lineage>
</organism>
<dbReference type="AlphaFoldDB" id="H1HPH5"/>
<evidence type="ECO:0000313" key="1">
    <source>
        <dbReference type="EMBL" id="EHO67772.1"/>
    </source>
</evidence>
<keyword evidence="2" id="KW-1185">Reference proteome</keyword>